<proteinExistence type="predicted"/>
<accession>A0A6N1NMS9</accession>
<evidence type="ECO:0000313" key="1">
    <source>
        <dbReference type="EMBL" id="QKU35699.1"/>
    </source>
</evidence>
<organism evidence="1">
    <name type="scientific">Tupanvirus soda lake</name>
    <dbReference type="NCBI Taxonomy" id="2126985"/>
    <lineage>
        <taxon>Viruses</taxon>
        <taxon>Varidnaviria</taxon>
        <taxon>Bamfordvirae</taxon>
        <taxon>Nucleocytoviricota</taxon>
        <taxon>Megaviricetes</taxon>
        <taxon>Imitervirales</taxon>
        <taxon>Mimiviridae</taxon>
        <taxon>Megamimivirinae</taxon>
        <taxon>Tupanvirus</taxon>
        <taxon>Tupanvirus salinum</taxon>
    </lineage>
</organism>
<reference evidence="1" key="2">
    <citation type="journal article" date="2018" name="Nat. Commun.">
        <title>Tailed giant Tupanvirus possesses the most complete translational apparatus of the known virosphere.</title>
        <authorList>
            <person name="Abrahao J."/>
            <person name="Silva L."/>
            <person name="Silva L.S."/>
            <person name="Khalil J.Y.B."/>
            <person name="Rodrigues R."/>
            <person name="Arantes T."/>
            <person name="Assis F."/>
            <person name="Boratto P."/>
            <person name="Andrade M."/>
            <person name="Kroon E.G."/>
            <person name="Ribeiro B."/>
            <person name="Bergier I."/>
            <person name="Seligmann H."/>
            <person name="Ghigo E."/>
            <person name="Colson P."/>
            <person name="Levasseur A."/>
            <person name="Kroemer G."/>
            <person name="Raoult D."/>
            <person name="La Scola B."/>
        </authorList>
    </citation>
    <scope>NUCLEOTIDE SEQUENCE [LARGE SCALE GENOMIC DNA]</scope>
    <source>
        <strain evidence="1">Soda lake</strain>
    </source>
</reference>
<reference evidence="1" key="1">
    <citation type="submission" date="2017-01" db="EMBL/GenBank/DDBJ databases">
        <authorList>
            <person name="Assis F.L."/>
            <person name="Abrahao J.S."/>
            <person name="Silva L."/>
            <person name="Khalil J.B."/>
            <person name="Rodrigues R."/>
            <person name="Silva L.S."/>
            <person name="Arantes T."/>
            <person name="Boratto P."/>
            <person name="Andrade M."/>
            <person name="Kroon E.G."/>
            <person name="Ribeiro B."/>
            <person name="Bergier I."/>
            <person name="Seligmann H."/>
            <person name="Ghigo E."/>
            <person name="Colson P."/>
            <person name="Levasseur A."/>
            <person name="Raoult D."/>
            <person name="Scola B.L."/>
        </authorList>
    </citation>
    <scope>NUCLEOTIDE SEQUENCE</scope>
    <source>
        <strain evidence="1">Soda lake</strain>
    </source>
</reference>
<dbReference type="GeneID" id="80519141"/>
<protein>
    <submittedName>
        <fullName evidence="1">Putative orfan</fullName>
    </submittedName>
</protein>
<dbReference type="EMBL" id="KY523104">
    <property type="protein sequence ID" value="QKU35699.1"/>
    <property type="molecule type" value="Genomic_DNA"/>
</dbReference>
<dbReference type="RefSeq" id="YP_010782377.1">
    <property type="nucleotide sequence ID" value="NC_075039.1"/>
</dbReference>
<sequence length="52" mass="6304">MFKIMNYALGYNEIVCPCCYKKFYLEKKRYREGLICCSFGCMIEMQKKNNKK</sequence>
<name>A0A6N1NMS9_9VIRU</name>
<dbReference type="KEGG" id="vg:80519141"/>